<reference evidence="2 3" key="1">
    <citation type="submission" date="2019-07" db="EMBL/GenBank/DDBJ databases">
        <title>Whole genome shotgun sequence of Cellulomonas xylanilytica NBRC 101102.</title>
        <authorList>
            <person name="Hosoyama A."/>
            <person name="Uohara A."/>
            <person name="Ohji S."/>
            <person name="Ichikawa N."/>
        </authorList>
    </citation>
    <scope>NUCLEOTIDE SEQUENCE [LARGE SCALE GENOMIC DNA]</scope>
    <source>
        <strain evidence="2 3">NBRC 101102</strain>
    </source>
</reference>
<sequence length="221" mass="23965">MARVRSRRGGHPVNRDDAEEWTAALGQSMTGGWRLVLLAQRMGVPAALGMSTQEWVRSIGGYVRVEIDERREAARELVAPVDQGGEGLSQREAAAVLGVGQATVQRDVSDPDGSPAVVPDAHADTRIDPDGSRLPRRPPVIDPERERADAERQARSDLYTGICRAVQTVGAYGGYADIDALMAEFGPDELDPPQIARALARDNLTAARHLIDELMVWQALP</sequence>
<dbReference type="EMBL" id="BJUB01000004">
    <property type="protein sequence ID" value="GEK21000.1"/>
    <property type="molecule type" value="Genomic_DNA"/>
</dbReference>
<evidence type="ECO:0000313" key="2">
    <source>
        <dbReference type="EMBL" id="GEK21000.1"/>
    </source>
</evidence>
<feature type="compositionally biased region" description="Basic and acidic residues" evidence="1">
    <location>
        <begin position="121"/>
        <end position="133"/>
    </location>
</feature>
<dbReference type="AlphaFoldDB" id="A0A510V6T1"/>
<proteinExistence type="predicted"/>
<organism evidence="2 3">
    <name type="scientific">Cellulomonas xylanilytica</name>
    <dbReference type="NCBI Taxonomy" id="233583"/>
    <lineage>
        <taxon>Bacteria</taxon>
        <taxon>Bacillati</taxon>
        <taxon>Actinomycetota</taxon>
        <taxon>Actinomycetes</taxon>
        <taxon>Micrococcales</taxon>
        <taxon>Cellulomonadaceae</taxon>
        <taxon>Cellulomonas</taxon>
    </lineage>
</organism>
<feature type="region of interest" description="Disordered" evidence="1">
    <location>
        <begin position="105"/>
        <end position="153"/>
    </location>
</feature>
<evidence type="ECO:0000256" key="1">
    <source>
        <dbReference type="SAM" id="MobiDB-lite"/>
    </source>
</evidence>
<dbReference type="Proteomes" id="UP000321118">
    <property type="component" value="Unassembled WGS sequence"/>
</dbReference>
<feature type="compositionally biased region" description="Basic and acidic residues" evidence="1">
    <location>
        <begin position="142"/>
        <end position="153"/>
    </location>
</feature>
<protein>
    <submittedName>
        <fullName evidence="2">Uncharacterized protein</fullName>
    </submittedName>
</protein>
<evidence type="ECO:0000313" key="3">
    <source>
        <dbReference type="Proteomes" id="UP000321118"/>
    </source>
</evidence>
<comment type="caution">
    <text evidence="2">The sequence shown here is derived from an EMBL/GenBank/DDBJ whole genome shotgun (WGS) entry which is preliminary data.</text>
</comment>
<gene>
    <name evidence="2" type="ORF">CXY01_15200</name>
</gene>
<accession>A0A510V6T1</accession>
<keyword evidence="3" id="KW-1185">Reference proteome</keyword>
<name>A0A510V6T1_9CELL</name>